<organism evidence="2 3">
    <name type="scientific">Pseudomonas trivialis</name>
    <dbReference type="NCBI Taxonomy" id="200450"/>
    <lineage>
        <taxon>Bacteria</taxon>
        <taxon>Pseudomonadati</taxon>
        <taxon>Pseudomonadota</taxon>
        <taxon>Gammaproteobacteria</taxon>
        <taxon>Pseudomonadales</taxon>
        <taxon>Pseudomonadaceae</taxon>
        <taxon>Pseudomonas</taxon>
    </lineage>
</organism>
<dbReference type="KEGG" id="ptv:AA957_12595"/>
<sequence length="136" mass="15182">MKRTLSLSLILLTAALSACSSNKPGNDPALVGTWKGLRTETGKCQFLSWTNNLKPDGRFVITFYRDAQQTQVIQTEQGSWVAANGKNELRTDGVRSPDVYTYKLLDADTVHYVSVASDPTSDCQDDYAFTERRVRQ</sequence>
<dbReference type="AlphaFoldDB" id="A0A0H5AA61"/>
<proteinExistence type="predicted"/>
<dbReference type="OrthoDB" id="6982068at2"/>
<evidence type="ECO:0000256" key="1">
    <source>
        <dbReference type="SAM" id="SignalP"/>
    </source>
</evidence>
<evidence type="ECO:0000313" key="3">
    <source>
        <dbReference type="Proteomes" id="UP000036608"/>
    </source>
</evidence>
<reference evidence="3" key="2">
    <citation type="submission" date="2015-05" db="EMBL/GenBank/DDBJ databases">
        <authorList>
            <person name="Swarnkar M.K."/>
            <person name="Vyas P."/>
            <person name="Rahi P."/>
            <person name="Thakur R."/>
            <person name="Thakur N."/>
            <person name="Singh A.K."/>
            <person name="Gulati A."/>
        </authorList>
    </citation>
    <scope>NUCLEOTIDE SEQUENCE [LARGE SCALE GENOMIC DNA]</scope>
    <source>
        <strain evidence="3">745</strain>
    </source>
</reference>
<dbReference type="PATRIC" id="fig|200450.3.peg.2596"/>
<protein>
    <submittedName>
        <fullName evidence="2">Lipoprotein</fullName>
    </submittedName>
</protein>
<keyword evidence="1" id="KW-0732">Signal</keyword>
<dbReference type="EMBL" id="CP011507">
    <property type="protein sequence ID" value="AKS06918.1"/>
    <property type="molecule type" value="Genomic_DNA"/>
</dbReference>
<dbReference type="PROSITE" id="PS51257">
    <property type="entry name" value="PROKAR_LIPOPROTEIN"/>
    <property type="match status" value="1"/>
</dbReference>
<evidence type="ECO:0000313" key="2">
    <source>
        <dbReference type="EMBL" id="AKS06918.1"/>
    </source>
</evidence>
<feature type="chain" id="PRO_5005215172" evidence="1">
    <location>
        <begin position="21"/>
        <end position="136"/>
    </location>
</feature>
<name>A0A0H5AA61_9PSED</name>
<keyword evidence="2" id="KW-0449">Lipoprotein</keyword>
<dbReference type="Proteomes" id="UP000036608">
    <property type="component" value="Chromosome"/>
</dbReference>
<reference evidence="2 3" key="1">
    <citation type="journal article" date="2015" name="Genome Announc.">
        <title>Complete Genome Sequence of the Rhizobacterium Pseudomonas trivialis Strain IHBB745 with Multiple Plant Growth-Promoting Activities and Tolerance to Desiccation and Alkalinity.</title>
        <authorList>
            <person name="Gulati A."/>
            <person name="Swarnkar M.K."/>
            <person name="Vyas P."/>
            <person name="Rahi P."/>
            <person name="Thakur R."/>
            <person name="Thakur N."/>
            <person name="Singh A.K."/>
        </authorList>
    </citation>
    <scope>NUCLEOTIDE SEQUENCE [LARGE SCALE GENOMIC DNA]</scope>
    <source>
        <strain evidence="3">745</strain>
    </source>
</reference>
<feature type="signal peptide" evidence="1">
    <location>
        <begin position="1"/>
        <end position="20"/>
    </location>
</feature>
<dbReference type="RefSeq" id="WP_049710494.1">
    <property type="nucleotide sequence ID" value="NZ_CP011507.1"/>
</dbReference>
<accession>A0A0H5AA61</accession>
<gene>
    <name evidence="2" type="ORF">AA957_12595</name>
</gene>